<sequence>MKLALGTSFTEGFHLEPANQLQTFLFKNCQMAIDLGVWQPIGNYVLEELRGDHTDNYIKKLNRPHSQALEERDLMFMAIQFFDIMVRRAAYQGVRDNMWLAYMQYFVAEIDKTAVIDPEEADEEFPTYGSRCIYEIFHILGTWVNLVKSLSAASLHLKLDPEHRYSIPASAARAIGVSLKTIMRSERLPGTFKGYMLRCVLGDVKGLQQTGVQAEMRALLIEQIVYGGDQIRTAEHTHNLILGLSDLDGMLRHDVADFIAQLEKPV</sequence>
<dbReference type="EMBL" id="AWGB01000041">
    <property type="protein sequence ID" value="ESQ87806.1"/>
    <property type="molecule type" value="Genomic_DNA"/>
</dbReference>
<dbReference type="AlphaFoldDB" id="V4PHZ0"/>
<keyword evidence="2" id="KW-1185">Reference proteome</keyword>
<dbReference type="eggNOG" id="ENOG5033PIQ">
    <property type="taxonomic scope" value="Bacteria"/>
</dbReference>
<evidence type="ECO:0000313" key="1">
    <source>
        <dbReference type="EMBL" id="ESQ87806.1"/>
    </source>
</evidence>
<organism evidence="1 2">
    <name type="scientific">Asticcacaulis benevestitus DSM 16100 = ATCC BAA-896</name>
    <dbReference type="NCBI Taxonomy" id="1121022"/>
    <lineage>
        <taxon>Bacteria</taxon>
        <taxon>Pseudomonadati</taxon>
        <taxon>Pseudomonadota</taxon>
        <taxon>Alphaproteobacteria</taxon>
        <taxon>Caulobacterales</taxon>
        <taxon>Caulobacteraceae</taxon>
        <taxon>Asticcacaulis</taxon>
    </lineage>
</organism>
<dbReference type="Proteomes" id="UP000017837">
    <property type="component" value="Unassembled WGS sequence"/>
</dbReference>
<comment type="caution">
    <text evidence="1">The sequence shown here is derived from an EMBL/GenBank/DDBJ whole genome shotgun (WGS) entry which is preliminary data.</text>
</comment>
<protein>
    <submittedName>
        <fullName evidence="1">Uncharacterized protein</fullName>
    </submittedName>
</protein>
<proteinExistence type="predicted"/>
<accession>V4PHZ0</accession>
<name>V4PHZ0_9CAUL</name>
<gene>
    <name evidence="1" type="ORF">ABENE_16775</name>
</gene>
<evidence type="ECO:0000313" key="2">
    <source>
        <dbReference type="Proteomes" id="UP000017837"/>
    </source>
</evidence>
<reference evidence="1 2" key="1">
    <citation type="journal article" date="2014" name="Nature">
        <title>Sequential evolution of bacterial morphology by co-option of a developmental regulator.</title>
        <authorList>
            <person name="Jiang C."/>
            <person name="Brown P.J."/>
            <person name="Ducret A."/>
            <person name="Brun Y.V."/>
        </authorList>
    </citation>
    <scope>NUCLEOTIDE SEQUENCE [LARGE SCALE GENOMIC DNA]</scope>
    <source>
        <strain evidence="1 2">DSM 16100</strain>
    </source>
</reference>
<dbReference type="PATRIC" id="fig|1121022.4.peg.3411"/>